<organism evidence="1 2">
    <name type="scientific">Blastomyces gilchristii (strain SLH14081)</name>
    <name type="common">Blastomyces dermatitidis</name>
    <dbReference type="NCBI Taxonomy" id="559298"/>
    <lineage>
        <taxon>Eukaryota</taxon>
        <taxon>Fungi</taxon>
        <taxon>Dikarya</taxon>
        <taxon>Ascomycota</taxon>
        <taxon>Pezizomycotina</taxon>
        <taxon>Eurotiomycetes</taxon>
        <taxon>Eurotiomycetidae</taxon>
        <taxon>Onygenales</taxon>
        <taxon>Ajellomycetaceae</taxon>
        <taxon>Blastomyces</taxon>
    </lineage>
</organism>
<reference evidence="2" key="1">
    <citation type="journal article" date="2015" name="PLoS Genet.">
        <title>The dynamic genome and transcriptome of the human fungal pathogen Blastomyces and close relative Emmonsia.</title>
        <authorList>
            <person name="Munoz J.F."/>
            <person name="Gauthier G.M."/>
            <person name="Desjardins C.A."/>
            <person name="Gallo J.E."/>
            <person name="Holder J."/>
            <person name="Sullivan T.D."/>
            <person name="Marty A.J."/>
            <person name="Carmen J.C."/>
            <person name="Chen Z."/>
            <person name="Ding L."/>
            <person name="Gujja S."/>
            <person name="Magrini V."/>
            <person name="Misas E."/>
            <person name="Mitreva M."/>
            <person name="Priest M."/>
            <person name="Saif S."/>
            <person name="Whiston E.A."/>
            <person name="Young S."/>
            <person name="Zeng Q."/>
            <person name="Goldman W.E."/>
            <person name="Mardis E.R."/>
            <person name="Taylor J.W."/>
            <person name="McEwen J.G."/>
            <person name="Clay O.K."/>
            <person name="Klein B.S."/>
            <person name="Cuomo C.A."/>
        </authorList>
    </citation>
    <scope>NUCLEOTIDE SEQUENCE [LARGE SCALE GENOMIC DNA]</scope>
    <source>
        <strain evidence="2">SLH14081</strain>
    </source>
</reference>
<gene>
    <name evidence="1" type="ORF">BDBG_17548</name>
</gene>
<dbReference type="EMBL" id="GG657464">
    <property type="protein sequence ID" value="OAT11663.1"/>
    <property type="molecule type" value="Genomic_DNA"/>
</dbReference>
<dbReference type="GeneID" id="42529212"/>
<feature type="non-terminal residue" evidence="1">
    <location>
        <position position="1"/>
    </location>
</feature>
<evidence type="ECO:0000313" key="2">
    <source>
        <dbReference type="Proteomes" id="UP000002038"/>
    </source>
</evidence>
<dbReference type="RefSeq" id="XP_031579975.1">
    <property type="nucleotide sequence ID" value="XM_031725243.1"/>
</dbReference>
<dbReference type="Proteomes" id="UP000002038">
    <property type="component" value="Unassembled WGS sequence"/>
</dbReference>
<protein>
    <submittedName>
        <fullName evidence="1">Uncharacterized protein</fullName>
    </submittedName>
</protein>
<dbReference type="VEuPathDB" id="FungiDB:BDBG_17548"/>
<keyword evidence="2" id="KW-1185">Reference proteome</keyword>
<feature type="non-terminal residue" evidence="1">
    <location>
        <position position="54"/>
    </location>
</feature>
<dbReference type="KEGG" id="bgh:BDBG_17548"/>
<proteinExistence type="predicted"/>
<name>A0A179UV48_BLAGS</name>
<sequence length="54" mass="6221">SSMTSINQLKEIIDADINVFYSKENAQSSEKIEKKNNEYNYYNILILSTSDSIL</sequence>
<dbReference type="AlphaFoldDB" id="A0A179UV48"/>
<accession>A0A179UV48</accession>
<evidence type="ECO:0000313" key="1">
    <source>
        <dbReference type="EMBL" id="OAT11663.1"/>
    </source>
</evidence>